<dbReference type="GO" id="GO:0016757">
    <property type="term" value="F:glycosyltransferase activity"/>
    <property type="evidence" value="ECO:0007669"/>
    <property type="project" value="InterPro"/>
</dbReference>
<proteinExistence type="predicted"/>
<dbReference type="PANTHER" id="PTHR46401">
    <property type="entry name" value="GLYCOSYLTRANSFERASE WBBK-RELATED"/>
    <property type="match status" value="1"/>
</dbReference>
<dbReference type="AlphaFoldDB" id="A0A068RBG4"/>
<name>A0A068RBG4_9GAMM</name>
<dbReference type="EMBL" id="FR904230">
    <property type="protein sequence ID" value="CDG46874.1"/>
    <property type="molecule type" value="Genomic_DNA"/>
</dbReference>
<dbReference type="GO" id="GO:0009103">
    <property type="term" value="P:lipopolysaccharide biosynthetic process"/>
    <property type="evidence" value="ECO:0007669"/>
    <property type="project" value="TreeGrafter"/>
</dbReference>
<accession>A0A068RBG4</accession>
<protein>
    <submittedName>
        <fullName evidence="3">Putative glycosyl transferases group 1 family protein</fullName>
    </submittedName>
</protein>
<reference evidence="3" key="1">
    <citation type="submission" date="2013-06" db="EMBL/GenBank/DDBJ databases">
        <authorList>
            <person name="Mazano-Marin A."/>
        </authorList>
    </citation>
    <scope>NUCLEOTIDE SEQUENCE</scope>
    <source>
        <strain evidence="3">SCt-VLC</strain>
    </source>
</reference>
<dbReference type="PANTHER" id="PTHR46401:SF2">
    <property type="entry name" value="GLYCOSYLTRANSFERASE WBBK-RELATED"/>
    <property type="match status" value="1"/>
</dbReference>
<dbReference type="InterPro" id="IPR001296">
    <property type="entry name" value="Glyco_trans_1"/>
</dbReference>
<dbReference type="CDD" id="cd03809">
    <property type="entry name" value="GT4_MtfB-like"/>
    <property type="match status" value="1"/>
</dbReference>
<evidence type="ECO:0000313" key="3">
    <source>
        <dbReference type="EMBL" id="CDG46874.1"/>
    </source>
</evidence>
<dbReference type="RefSeq" id="WP_061769660.1">
    <property type="nucleotide sequence ID" value="NZ_FR904230.1"/>
</dbReference>
<dbReference type="SUPFAM" id="SSF53756">
    <property type="entry name" value="UDP-Glycosyltransferase/glycogen phosphorylase"/>
    <property type="match status" value="1"/>
</dbReference>
<dbReference type="Gene3D" id="3.40.50.2000">
    <property type="entry name" value="Glycogen Phosphorylase B"/>
    <property type="match status" value="2"/>
</dbReference>
<evidence type="ECO:0000259" key="2">
    <source>
        <dbReference type="Pfam" id="PF00534"/>
    </source>
</evidence>
<organism evidence="3">
    <name type="scientific">Serratia symbiotica SCt-VLC</name>
    <dbReference type="NCBI Taxonomy" id="1347341"/>
    <lineage>
        <taxon>Bacteria</taxon>
        <taxon>Pseudomonadati</taxon>
        <taxon>Pseudomonadota</taxon>
        <taxon>Gammaproteobacteria</taxon>
        <taxon>Enterobacterales</taxon>
        <taxon>Yersiniaceae</taxon>
        <taxon>Serratia</taxon>
        <taxon>Serratia symbiotica</taxon>
    </lineage>
</organism>
<dbReference type="Pfam" id="PF00534">
    <property type="entry name" value="Glycos_transf_1"/>
    <property type="match status" value="1"/>
</dbReference>
<sequence>MKVIFGTDPIKFPLTGIGRYAYGLANCLQESSEISELLFLQGRHLSRQIPIARETTSAVQGLRRRVQKSHFASELYRLTAPWLKTHTLRKYPDAIYHSPNFYLPPNVDRCLATFHDLSVFTWPQCHPAERVRFMQKELLLTIKRADILITDSEFTRLELAEYFNLPLSQVYAANLASSDDFYPREAEELKPFLAPLGLKADHYCLFTGSIEPRKNIETLLDAYERLPLALRLAIPLVISGFEGWSSAGLHQRFERAENAGWLNYLGYAKSAVLPYLFAGARSFLFPSLYEGFGLPVLEAMASGIPVVCSDSASLPEVAGDCALMCAAMDIDTLTELIQKSIEDDAWREQARINGINQAKQFSWQRCAQETLFAYQQV</sequence>
<keyword evidence="1 3" id="KW-0808">Transferase</keyword>
<evidence type="ECO:0000256" key="1">
    <source>
        <dbReference type="ARBA" id="ARBA00022679"/>
    </source>
</evidence>
<gene>
    <name evidence="3" type="ORF">SCTVLC_0085</name>
</gene>
<dbReference type="OrthoDB" id="9801609at2"/>
<feature type="domain" description="Glycosyl transferase family 1" evidence="2">
    <location>
        <begin position="201"/>
        <end position="355"/>
    </location>
</feature>
<reference evidence="3" key="2">
    <citation type="journal article" date="2014" name="Genome Biol. Evol.">
        <title>Settling down: the genome of Serratia symbiotica from the aphid Cinara tujafilina zooms in on the process of accommodation to a cooperative intracellular life.</title>
        <authorList>
            <person name="Manzano-Marin A."/>
            <person name="Latorre A."/>
        </authorList>
    </citation>
    <scope>NUCLEOTIDE SEQUENCE</scope>
    <source>
        <strain evidence="3">SCt-VLC</strain>
    </source>
</reference>